<evidence type="ECO:0000313" key="2">
    <source>
        <dbReference type="EMBL" id="KRR10767.1"/>
    </source>
</evidence>
<evidence type="ECO:0000313" key="3">
    <source>
        <dbReference type="Proteomes" id="UP000050863"/>
    </source>
</evidence>
<feature type="region of interest" description="Disordered" evidence="1">
    <location>
        <begin position="1"/>
        <end position="26"/>
    </location>
</feature>
<organism evidence="2 3">
    <name type="scientific">Bradyrhizobium jicamae</name>
    <dbReference type="NCBI Taxonomy" id="280332"/>
    <lineage>
        <taxon>Bacteria</taxon>
        <taxon>Pseudomonadati</taxon>
        <taxon>Pseudomonadota</taxon>
        <taxon>Alphaproteobacteria</taxon>
        <taxon>Hyphomicrobiales</taxon>
        <taxon>Nitrobacteraceae</taxon>
        <taxon>Bradyrhizobium</taxon>
    </lineage>
</organism>
<feature type="compositionally biased region" description="Basic and acidic residues" evidence="1">
    <location>
        <begin position="14"/>
        <end position="26"/>
    </location>
</feature>
<accession>A0A0R3LYI0</accession>
<reference evidence="2 3" key="1">
    <citation type="submission" date="2014-03" db="EMBL/GenBank/DDBJ databases">
        <title>Bradyrhizobium valentinum sp. nov., isolated from effective nodules of Lupinus mariae-josephae, a lupine endemic of basic-lime soils in Eastern Spain.</title>
        <authorList>
            <person name="Duran D."/>
            <person name="Rey L."/>
            <person name="Navarro A."/>
            <person name="Busquets A."/>
            <person name="Imperial J."/>
            <person name="Ruiz-Argueso T."/>
        </authorList>
    </citation>
    <scope>NUCLEOTIDE SEQUENCE [LARGE SCALE GENOMIC DNA]</scope>
    <source>
        <strain evidence="2 3">PAC68</strain>
    </source>
</reference>
<gene>
    <name evidence="2" type="ORF">CQ12_39995</name>
</gene>
<proteinExistence type="predicted"/>
<keyword evidence="3" id="KW-1185">Reference proteome</keyword>
<dbReference type="OrthoDB" id="8387530at2"/>
<comment type="caution">
    <text evidence="2">The sequence shown here is derived from an EMBL/GenBank/DDBJ whole genome shotgun (WGS) entry which is preliminary data.</text>
</comment>
<sequence>MIGQEGQRPSSAHHYAERNLDNRIEQAKRRVEQGRRIIARQRKRIVDGSAAADLLETFEQSQTIFEEDLARLLRERDGR</sequence>
<evidence type="ECO:0000256" key="1">
    <source>
        <dbReference type="SAM" id="MobiDB-lite"/>
    </source>
</evidence>
<dbReference type="RefSeq" id="WP_057834910.1">
    <property type="nucleotide sequence ID" value="NZ_LLXZ01000055.1"/>
</dbReference>
<dbReference type="Proteomes" id="UP000050863">
    <property type="component" value="Unassembled WGS sequence"/>
</dbReference>
<dbReference type="AlphaFoldDB" id="A0A0R3LYI0"/>
<protein>
    <submittedName>
        <fullName evidence="2">Uncharacterized protein</fullName>
    </submittedName>
</protein>
<name>A0A0R3LYI0_9BRAD</name>
<dbReference type="EMBL" id="LLXZ01000055">
    <property type="protein sequence ID" value="KRR10767.1"/>
    <property type="molecule type" value="Genomic_DNA"/>
</dbReference>